<dbReference type="Pfam" id="PF16197">
    <property type="entry name" value="KAsynt_C_assoc"/>
    <property type="match status" value="1"/>
</dbReference>
<name>A0ABQ3L2Y5_9PSEU</name>
<accession>A0ABQ3L2Y5</accession>
<dbReference type="InterPro" id="IPR016036">
    <property type="entry name" value="Malonyl_transacylase_ACP-bd"/>
</dbReference>
<evidence type="ECO:0000256" key="4">
    <source>
        <dbReference type="ARBA" id="ARBA00023315"/>
    </source>
</evidence>
<organism evidence="7 8">
    <name type="scientific">Amycolatopsis oliviviridis</name>
    <dbReference type="NCBI Taxonomy" id="1471590"/>
    <lineage>
        <taxon>Bacteria</taxon>
        <taxon>Bacillati</taxon>
        <taxon>Actinomycetota</taxon>
        <taxon>Actinomycetes</taxon>
        <taxon>Pseudonocardiales</taxon>
        <taxon>Pseudonocardiaceae</taxon>
        <taxon>Amycolatopsis</taxon>
    </lineage>
</organism>
<dbReference type="InterPro" id="IPR016035">
    <property type="entry name" value="Acyl_Trfase/lysoPLipase"/>
</dbReference>
<dbReference type="SUPFAM" id="SSF52151">
    <property type="entry name" value="FabD/lysophospholipase-like"/>
    <property type="match status" value="1"/>
</dbReference>
<dbReference type="InterPro" id="IPR020806">
    <property type="entry name" value="PKS_PP-bd"/>
</dbReference>
<dbReference type="CDD" id="cd00833">
    <property type="entry name" value="PKS"/>
    <property type="match status" value="1"/>
</dbReference>
<dbReference type="Pfam" id="PF02801">
    <property type="entry name" value="Ketoacyl-synt_C"/>
    <property type="match status" value="1"/>
</dbReference>
<dbReference type="Gene3D" id="3.30.70.3290">
    <property type="match status" value="1"/>
</dbReference>
<dbReference type="InterPro" id="IPR001227">
    <property type="entry name" value="Ac_transferase_dom_sf"/>
</dbReference>
<dbReference type="SUPFAM" id="SSF53901">
    <property type="entry name" value="Thiolase-like"/>
    <property type="match status" value="1"/>
</dbReference>
<dbReference type="Pfam" id="PF00550">
    <property type="entry name" value="PP-binding"/>
    <property type="match status" value="1"/>
</dbReference>
<comment type="caution">
    <text evidence="7">The sequence shown here is derived from an EMBL/GenBank/DDBJ whole genome shotgun (WGS) entry which is preliminary data.</text>
</comment>
<dbReference type="Gene3D" id="3.40.366.10">
    <property type="entry name" value="Malonyl-Coenzyme A Acyl Carrier Protein, domain 2"/>
    <property type="match status" value="1"/>
</dbReference>
<dbReference type="Gene3D" id="1.10.1200.10">
    <property type="entry name" value="ACP-like"/>
    <property type="match status" value="1"/>
</dbReference>
<reference evidence="8" key="1">
    <citation type="journal article" date="2019" name="Int. J. Syst. Evol. Microbiol.">
        <title>The Global Catalogue of Microorganisms (GCM) 10K type strain sequencing project: providing services to taxonomists for standard genome sequencing and annotation.</title>
        <authorList>
            <consortium name="The Broad Institute Genomics Platform"/>
            <consortium name="The Broad Institute Genome Sequencing Center for Infectious Disease"/>
            <person name="Wu L."/>
            <person name="Ma J."/>
        </authorList>
    </citation>
    <scope>NUCLEOTIDE SEQUENCE [LARGE SCALE GENOMIC DNA]</scope>
    <source>
        <strain evidence="8">CGMCC 4.7683</strain>
    </source>
</reference>
<dbReference type="SMART" id="SM00825">
    <property type="entry name" value="PKS_KS"/>
    <property type="match status" value="1"/>
</dbReference>
<dbReference type="InterPro" id="IPR014043">
    <property type="entry name" value="Acyl_transferase_dom"/>
</dbReference>
<feature type="domain" description="Ketosynthase family 3 (KS3)" evidence="6">
    <location>
        <begin position="5"/>
        <end position="423"/>
    </location>
</feature>
<dbReference type="InterPro" id="IPR050091">
    <property type="entry name" value="PKS_NRPS_Biosynth_Enz"/>
</dbReference>
<dbReference type="PROSITE" id="PS52004">
    <property type="entry name" value="KS3_2"/>
    <property type="match status" value="1"/>
</dbReference>
<dbReference type="EMBL" id="BNAY01000001">
    <property type="protein sequence ID" value="GHH01333.1"/>
    <property type="molecule type" value="Genomic_DNA"/>
</dbReference>
<dbReference type="SUPFAM" id="SSF47336">
    <property type="entry name" value="ACP-like"/>
    <property type="match status" value="1"/>
</dbReference>
<sequence>MSSAITDIAVIGMSCRLPGVRNVDEFWRLLLDGSTTIGRFPGHRAAAARPDAHPDADTVALGSFLDAVDGFDARFFGVGPAEATAMDPVQRLGLELAWEAVEDARLPVAALAGREIDVVVGAAPSGYDALRERSGSDRDDHYAALGSSGALIANRISGLFDLRGLSLCADSGQSSSLVALALAGERIRSGAVDTAIVGGVHLIADPAAGLGLANLGALSPDGRCFAFDERANGFVRGEGGGFVVLKRRDLAVADGDRIYAVVRGWGVGSGGASSRMPDPSPGAQAATVLSALERAAVPFDSVDYVEAHGTGTRLGDPAELTGLREVSRRTGRSRPLMIGSVKTNVGHLEPAAGIVGFVKAALCVDRGLLVPSLNFRTPNPEIPDFRRDFEVVQAVRPWRSSPRRAGVSAFGLGGTNAHVILEQAPEQRPGPHTAGRARIAGVLPWVLSARSEPALREQAARLRDLVATDASSSAADVAHSLVSTRSLFEHRAVVLGAERRELAANLAGLAAGEPRPGVLAGMVPARGAGRVGFVFAGQGGQRAGMGRELHAASPVFAAAFDHACALLEAELRLPVAEVVLGESDDRRADQTVFAQAGLFAVEVGLVALLAAAGITPDAVAGHSVGEIAAAHAAGVLSLAEACALVAARGRLMQALPAGGAMIAVEATEAEITDAVAGVAGVSVAAVNGPASVVVSGDAQAVKRLATGFEDQGRRTRGLRVSHAFHSHRMDPVLDELAKVAARLEHATPRVPWVGALTGTESAPGPEYWVRQARGTVRYADTVTTLAARGVSIFVEIGPDETLSEMGSGVLDDPGGTVFVPVLRPGRPAPEAVLAGLAEVFVHGAPVDWAATLTGGRPVDLPTYAFQRQRYWLTAPDDTPDPGTPAAGRAAEPDSELSVLDLVCAETALVLSGKDAALTGTDLAARPDVSFKDLGFDSAMAVRLRNRLAAAVGVRLPATVAFSYPTPLMLGRRIFSLLGPTTSEIPESRADNELFELIDRGYV</sequence>
<evidence type="ECO:0000256" key="2">
    <source>
        <dbReference type="ARBA" id="ARBA00022553"/>
    </source>
</evidence>
<keyword evidence="8" id="KW-1185">Reference proteome</keyword>
<dbReference type="RefSeq" id="WP_191250661.1">
    <property type="nucleotide sequence ID" value="NZ_BNAY01000001.1"/>
</dbReference>
<evidence type="ECO:0000313" key="8">
    <source>
        <dbReference type="Proteomes" id="UP000635387"/>
    </source>
</evidence>
<keyword evidence="1" id="KW-0596">Phosphopantetheine</keyword>
<dbReference type="SUPFAM" id="SSF55048">
    <property type="entry name" value="Probable ACP-binding domain of malonyl-CoA ACP transacylase"/>
    <property type="match status" value="1"/>
</dbReference>
<dbReference type="Pfam" id="PF00109">
    <property type="entry name" value="ketoacyl-synt"/>
    <property type="match status" value="1"/>
</dbReference>
<keyword evidence="2" id="KW-0597">Phosphoprotein</keyword>
<evidence type="ECO:0000256" key="1">
    <source>
        <dbReference type="ARBA" id="ARBA00022450"/>
    </source>
</evidence>
<dbReference type="PROSITE" id="PS50075">
    <property type="entry name" value="CARRIER"/>
    <property type="match status" value="1"/>
</dbReference>
<evidence type="ECO:0000313" key="7">
    <source>
        <dbReference type="EMBL" id="GHH01333.1"/>
    </source>
</evidence>
<dbReference type="InterPro" id="IPR020841">
    <property type="entry name" value="PKS_Beta-ketoAc_synthase_dom"/>
</dbReference>
<dbReference type="InterPro" id="IPR016039">
    <property type="entry name" value="Thiolase-like"/>
</dbReference>
<dbReference type="InterPro" id="IPR032821">
    <property type="entry name" value="PKS_assoc"/>
</dbReference>
<feature type="domain" description="Carrier" evidence="5">
    <location>
        <begin position="893"/>
        <end position="977"/>
    </location>
</feature>
<dbReference type="PANTHER" id="PTHR43775:SF51">
    <property type="entry name" value="INACTIVE PHENOLPHTHIOCEROL SYNTHESIS POLYKETIDE SYNTHASE TYPE I PKS1-RELATED"/>
    <property type="match status" value="1"/>
</dbReference>
<dbReference type="Gene3D" id="3.40.47.10">
    <property type="match status" value="1"/>
</dbReference>
<dbReference type="PANTHER" id="PTHR43775">
    <property type="entry name" value="FATTY ACID SYNTHASE"/>
    <property type="match status" value="1"/>
</dbReference>
<dbReference type="Proteomes" id="UP000635387">
    <property type="component" value="Unassembled WGS sequence"/>
</dbReference>
<dbReference type="SMART" id="SM00827">
    <property type="entry name" value="PKS_AT"/>
    <property type="match status" value="1"/>
</dbReference>
<dbReference type="InterPro" id="IPR036736">
    <property type="entry name" value="ACP-like_sf"/>
</dbReference>
<protein>
    <submittedName>
        <fullName evidence="7">Polyketide synthase</fullName>
    </submittedName>
</protein>
<keyword evidence="4" id="KW-0012">Acyltransferase</keyword>
<dbReference type="InterPro" id="IPR009081">
    <property type="entry name" value="PP-bd_ACP"/>
</dbReference>
<dbReference type="InterPro" id="IPR014031">
    <property type="entry name" value="Ketoacyl_synth_C"/>
</dbReference>
<evidence type="ECO:0000259" key="5">
    <source>
        <dbReference type="PROSITE" id="PS50075"/>
    </source>
</evidence>
<evidence type="ECO:0000259" key="6">
    <source>
        <dbReference type="PROSITE" id="PS52004"/>
    </source>
</evidence>
<evidence type="ECO:0000256" key="3">
    <source>
        <dbReference type="ARBA" id="ARBA00022679"/>
    </source>
</evidence>
<dbReference type="Pfam" id="PF00698">
    <property type="entry name" value="Acyl_transf_1"/>
    <property type="match status" value="1"/>
</dbReference>
<keyword evidence="3" id="KW-0808">Transferase</keyword>
<dbReference type="SMART" id="SM00823">
    <property type="entry name" value="PKS_PP"/>
    <property type="match status" value="1"/>
</dbReference>
<proteinExistence type="predicted"/>
<dbReference type="InterPro" id="IPR014030">
    <property type="entry name" value="Ketoacyl_synth_N"/>
</dbReference>
<gene>
    <name evidence="7" type="primary">pks9</name>
    <name evidence="7" type="ORF">GCM10017790_01200</name>
</gene>